<evidence type="ECO:0000256" key="4">
    <source>
        <dbReference type="ARBA" id="ARBA00023136"/>
    </source>
</evidence>
<feature type="transmembrane region" description="Helical" evidence="5">
    <location>
        <begin position="187"/>
        <end position="205"/>
    </location>
</feature>
<keyword evidence="8" id="KW-1185">Reference proteome</keyword>
<organism evidence="7 8">
    <name type="scientific">Caulobacter segnis</name>
    <dbReference type="NCBI Taxonomy" id="88688"/>
    <lineage>
        <taxon>Bacteria</taxon>
        <taxon>Pseudomonadati</taxon>
        <taxon>Pseudomonadota</taxon>
        <taxon>Alphaproteobacteria</taxon>
        <taxon>Caulobacterales</taxon>
        <taxon>Caulobacteraceae</taxon>
        <taxon>Caulobacter</taxon>
    </lineage>
</organism>
<evidence type="ECO:0000313" key="8">
    <source>
        <dbReference type="Proteomes" id="UP001057520"/>
    </source>
</evidence>
<evidence type="ECO:0000313" key="7">
    <source>
        <dbReference type="EMBL" id="USQ93681.1"/>
    </source>
</evidence>
<proteinExistence type="predicted"/>
<evidence type="ECO:0000256" key="2">
    <source>
        <dbReference type="ARBA" id="ARBA00022692"/>
    </source>
</evidence>
<accession>A0ABY4ZP06</accession>
<evidence type="ECO:0000256" key="3">
    <source>
        <dbReference type="ARBA" id="ARBA00022989"/>
    </source>
</evidence>
<feature type="transmembrane region" description="Helical" evidence="5">
    <location>
        <begin position="163"/>
        <end position="181"/>
    </location>
</feature>
<reference evidence="7 8" key="1">
    <citation type="submission" date="2022-04" db="EMBL/GenBank/DDBJ databases">
        <title>Genome sequence of soybean root-associated Caulobacter segnis RL271.</title>
        <authorList>
            <person name="Longley R."/>
            <person name="Bonito G."/>
            <person name="Trigodet F."/>
            <person name="Crosson S."/>
            <person name="Fiebig A."/>
        </authorList>
    </citation>
    <scope>NUCLEOTIDE SEQUENCE [LARGE SCALE GENOMIC DNA]</scope>
    <source>
        <strain evidence="7 8">RL271</strain>
    </source>
</reference>
<keyword evidence="3 5" id="KW-1133">Transmembrane helix</keyword>
<dbReference type="SMART" id="SM00752">
    <property type="entry name" value="HTTM"/>
    <property type="match status" value="1"/>
</dbReference>
<protein>
    <submittedName>
        <fullName evidence="7">HTTM domain-containing protein</fullName>
    </submittedName>
</protein>
<evidence type="ECO:0000256" key="5">
    <source>
        <dbReference type="SAM" id="Phobius"/>
    </source>
</evidence>
<evidence type="ECO:0000256" key="1">
    <source>
        <dbReference type="ARBA" id="ARBA00004127"/>
    </source>
</evidence>
<sequence>MTPPMGLEAAVRLTEILLALALVQQSLEHLTRFRNERALFGARIVLCALVVAGVASPWPLVGLAGLSLVILHRFQGPYNGGSDRMGLLALWCLTLAHLAPSRPLQELAFGYLGAQLTLSYFISGAVKIVNPDWRSGRALADVFQFSTYPVSEDLRGWAGRPRVLLAMSWAVMLFELAFPFTLLWKPALIACLVVAGTFHLANACLFGLNRFFWTWLAVYPAILWLQGRLIH</sequence>
<dbReference type="InterPro" id="IPR053934">
    <property type="entry name" value="HTTM_dom"/>
</dbReference>
<keyword evidence="2 5" id="KW-0812">Transmembrane</keyword>
<keyword evidence="4 5" id="KW-0472">Membrane</keyword>
<feature type="transmembrane region" description="Helical" evidence="5">
    <location>
        <begin position="44"/>
        <end position="71"/>
    </location>
</feature>
<dbReference type="Pfam" id="PF05090">
    <property type="entry name" value="HTTM"/>
    <property type="match status" value="1"/>
</dbReference>
<dbReference type="Proteomes" id="UP001057520">
    <property type="component" value="Chromosome"/>
</dbReference>
<dbReference type="EMBL" id="CP096040">
    <property type="protein sequence ID" value="USQ93681.1"/>
    <property type="molecule type" value="Genomic_DNA"/>
</dbReference>
<gene>
    <name evidence="7" type="ORF">MZV50_13675</name>
</gene>
<comment type="subcellular location">
    <subcellularLocation>
        <location evidence="1">Endomembrane system</location>
        <topology evidence="1">Multi-pass membrane protein</topology>
    </subcellularLocation>
</comment>
<dbReference type="InterPro" id="IPR011020">
    <property type="entry name" value="HTTM-like"/>
</dbReference>
<feature type="domain" description="HTTM-like" evidence="6">
    <location>
        <begin position="2"/>
        <end position="227"/>
    </location>
</feature>
<evidence type="ECO:0000259" key="6">
    <source>
        <dbReference type="SMART" id="SM00752"/>
    </source>
</evidence>
<feature type="transmembrane region" description="Helical" evidence="5">
    <location>
        <begin position="108"/>
        <end position="129"/>
    </location>
</feature>
<name>A0ABY4ZP06_9CAUL</name>